<keyword evidence="1" id="KW-0732">Signal</keyword>
<dbReference type="EMBL" id="RPFW01000001">
    <property type="protein sequence ID" value="TVZ07510.1"/>
    <property type="molecule type" value="Genomic_DNA"/>
</dbReference>
<dbReference type="InterPro" id="IPR023346">
    <property type="entry name" value="Lysozyme-like_dom_sf"/>
</dbReference>
<dbReference type="AlphaFoldDB" id="A0A6P2C8G3"/>
<evidence type="ECO:0000313" key="3">
    <source>
        <dbReference type="Proteomes" id="UP000460272"/>
    </source>
</evidence>
<name>A0A6P2C8G3_9ACTN</name>
<evidence type="ECO:0000256" key="1">
    <source>
        <dbReference type="SAM" id="SignalP"/>
    </source>
</evidence>
<dbReference type="OrthoDB" id="9766277at2"/>
<comment type="caution">
    <text evidence="2">The sequence shown here is derived from an EMBL/GenBank/DDBJ whole genome shotgun (WGS) entry which is preliminary data.</text>
</comment>
<sequence>MAAAGTLTVATAISAAAAVLPATTAAASSSTATASPTAFDHRQVTMAAHAVRTTDALAGKQVAAFDHMRAAAEHHAREVASSKAAAAKAAAAKAAAAKAAAHKAALAKAGAAKAAAAKAAHPTGSPRQIAQQMLGQFGWKASQFSCLEPLWYHESGWNPSAMNPSSGAYGIPQALHGSLMASAGSDWQTNPATQIRWGLGYIHDRYGSPCGAWTHEQSANWY</sequence>
<dbReference type="Proteomes" id="UP000460272">
    <property type="component" value="Unassembled WGS sequence"/>
</dbReference>
<reference evidence="2 3" key="1">
    <citation type="submission" date="2018-11" db="EMBL/GenBank/DDBJ databases">
        <title>Trebonia kvetii gen.nov., sp.nov., a novel acidophilic actinobacterium, and proposal of the new actinobacterial family Treboniaceae fam. nov.</title>
        <authorList>
            <person name="Rapoport D."/>
            <person name="Sagova-Mareckova M."/>
            <person name="Sedlacek I."/>
            <person name="Provaznik J."/>
            <person name="Kralova S."/>
            <person name="Pavlinic D."/>
            <person name="Benes V."/>
            <person name="Kopecky J."/>
        </authorList>
    </citation>
    <scope>NUCLEOTIDE SEQUENCE [LARGE SCALE GENOMIC DNA]</scope>
    <source>
        <strain evidence="2 3">15Tr583</strain>
    </source>
</reference>
<feature type="chain" id="PRO_5039214795" evidence="1">
    <location>
        <begin position="35"/>
        <end position="222"/>
    </location>
</feature>
<feature type="signal peptide" evidence="1">
    <location>
        <begin position="1"/>
        <end position="34"/>
    </location>
</feature>
<organism evidence="2 3">
    <name type="scientific">Trebonia kvetii</name>
    <dbReference type="NCBI Taxonomy" id="2480626"/>
    <lineage>
        <taxon>Bacteria</taxon>
        <taxon>Bacillati</taxon>
        <taxon>Actinomycetota</taxon>
        <taxon>Actinomycetes</taxon>
        <taxon>Streptosporangiales</taxon>
        <taxon>Treboniaceae</taxon>
        <taxon>Trebonia</taxon>
    </lineage>
</organism>
<accession>A0A6P2C8G3</accession>
<dbReference type="Gene3D" id="1.10.530.10">
    <property type="match status" value="1"/>
</dbReference>
<proteinExistence type="predicted"/>
<keyword evidence="3" id="KW-1185">Reference proteome</keyword>
<gene>
    <name evidence="2" type="ORF">EAS64_07605</name>
</gene>
<protein>
    <submittedName>
        <fullName evidence="2">Lytic transglycosylase domain-containing protein</fullName>
    </submittedName>
</protein>
<evidence type="ECO:0000313" key="2">
    <source>
        <dbReference type="EMBL" id="TVZ07510.1"/>
    </source>
</evidence>
<dbReference type="SUPFAM" id="SSF53955">
    <property type="entry name" value="Lysozyme-like"/>
    <property type="match status" value="1"/>
</dbReference>